<dbReference type="PANTHER" id="PTHR11203:SF49">
    <property type="entry name" value="BLL1145 PROTEIN"/>
    <property type="match status" value="1"/>
</dbReference>
<organism evidence="2 3">
    <name type="scientific">Pelobium manganitolerans</name>
    <dbReference type="NCBI Taxonomy" id="1842495"/>
    <lineage>
        <taxon>Bacteria</taxon>
        <taxon>Pseudomonadati</taxon>
        <taxon>Bacteroidota</taxon>
        <taxon>Sphingobacteriia</taxon>
        <taxon>Sphingobacteriales</taxon>
        <taxon>Sphingobacteriaceae</taxon>
        <taxon>Pelobium</taxon>
    </lineage>
</organism>
<keyword evidence="3" id="KW-1185">Reference proteome</keyword>
<dbReference type="InterPro" id="IPR036866">
    <property type="entry name" value="RibonucZ/Hydroxyglut_hydro"/>
</dbReference>
<dbReference type="PANTHER" id="PTHR11203">
    <property type="entry name" value="CLEAVAGE AND POLYADENYLATION SPECIFICITY FACTOR FAMILY MEMBER"/>
    <property type="match status" value="1"/>
</dbReference>
<protein>
    <submittedName>
        <fullName evidence="2">Exonuclease</fullName>
    </submittedName>
</protein>
<dbReference type="InterPro" id="IPR050698">
    <property type="entry name" value="MBL"/>
</dbReference>
<dbReference type="Gene3D" id="3.60.15.10">
    <property type="entry name" value="Ribonuclease Z/Hydroxyacylglutathione hydrolase-like"/>
    <property type="match status" value="1"/>
</dbReference>
<gene>
    <name evidence="2" type="ORF">BCY91_05860</name>
</gene>
<reference evidence="2 3" key="1">
    <citation type="submission" date="2016-07" db="EMBL/GenBank/DDBJ databases">
        <title>Genome of Pelobium manganitolerans.</title>
        <authorList>
            <person name="Wu S."/>
            <person name="Wang G."/>
        </authorList>
    </citation>
    <scope>NUCLEOTIDE SEQUENCE [LARGE SCALE GENOMIC DNA]</scope>
    <source>
        <strain evidence="2 3">YS-25</strain>
    </source>
</reference>
<evidence type="ECO:0000313" key="3">
    <source>
        <dbReference type="Proteomes" id="UP000283433"/>
    </source>
</evidence>
<keyword evidence="2" id="KW-0269">Exonuclease</keyword>
<evidence type="ECO:0000313" key="2">
    <source>
        <dbReference type="EMBL" id="RKD15053.1"/>
    </source>
</evidence>
<name>A0A419S4P7_9SPHI</name>
<keyword evidence="2" id="KW-0378">Hydrolase</keyword>
<sequence length="312" mass="35645">MILSDFIVNSKEGLYCKYADFYLDPQVPVKNAVISHAHGDHAKAGNQNIYCSAFTADLMRLRFKKNAGAIFQILDYRQNFEIGEVQLELLPAGHILGSAMVKMTYQNCIYLYTGDFKLQPDETCEAAVLCKADVLITETTFAHPATQHPNPETEIAKLNNISGNIMLGVYGLGKAQRITQLINKHCLQKKIHLHYSIFPVHQLYQKHGVNLGSFQHYDRKWLKNNNQQQVYMVPPLTFRSYRNAFGVTKIFASGWQNLQHGNDETLFISDHADWQEILDTVKEVNPSEIWTTHGEGEHLKAYFRTSLRVKIL</sequence>
<evidence type="ECO:0000259" key="1">
    <source>
        <dbReference type="Pfam" id="PF07521"/>
    </source>
</evidence>
<dbReference type="InterPro" id="IPR011108">
    <property type="entry name" value="RMMBL"/>
</dbReference>
<accession>A0A419S4P7</accession>
<dbReference type="GO" id="GO:0004527">
    <property type="term" value="F:exonuclease activity"/>
    <property type="evidence" value="ECO:0007669"/>
    <property type="project" value="UniProtKB-KW"/>
</dbReference>
<dbReference type="Pfam" id="PF07521">
    <property type="entry name" value="RMMBL"/>
    <property type="match status" value="1"/>
</dbReference>
<dbReference type="EMBL" id="MBTA01000025">
    <property type="protein sequence ID" value="RKD15053.1"/>
    <property type="molecule type" value="Genomic_DNA"/>
</dbReference>
<proteinExistence type="predicted"/>
<dbReference type="RefSeq" id="WP_120181919.1">
    <property type="nucleotide sequence ID" value="NZ_MBTA01000025.1"/>
</dbReference>
<dbReference type="GO" id="GO:0004521">
    <property type="term" value="F:RNA endonuclease activity"/>
    <property type="evidence" value="ECO:0007669"/>
    <property type="project" value="TreeGrafter"/>
</dbReference>
<dbReference type="Proteomes" id="UP000283433">
    <property type="component" value="Unassembled WGS sequence"/>
</dbReference>
<dbReference type="OrthoDB" id="9803916at2"/>
<dbReference type="SUPFAM" id="SSF56281">
    <property type="entry name" value="Metallo-hydrolase/oxidoreductase"/>
    <property type="match status" value="1"/>
</dbReference>
<dbReference type="AlphaFoldDB" id="A0A419S4P7"/>
<keyword evidence="2" id="KW-0540">Nuclease</keyword>
<feature type="domain" description="Zn-dependent metallo-hydrolase RNA specificity" evidence="1">
    <location>
        <begin position="268"/>
        <end position="302"/>
    </location>
</feature>
<comment type="caution">
    <text evidence="2">The sequence shown here is derived from an EMBL/GenBank/DDBJ whole genome shotgun (WGS) entry which is preliminary data.</text>
</comment>